<evidence type="ECO:0000313" key="1">
    <source>
        <dbReference type="EMBL" id="QJA44200.1"/>
    </source>
</evidence>
<reference evidence="1" key="1">
    <citation type="submission" date="2020-03" db="EMBL/GenBank/DDBJ databases">
        <title>The deep terrestrial virosphere.</title>
        <authorList>
            <person name="Holmfeldt K."/>
            <person name="Nilsson E."/>
            <person name="Simone D."/>
            <person name="Lopez-Fernandez M."/>
            <person name="Wu X."/>
            <person name="de Brujin I."/>
            <person name="Lundin D."/>
            <person name="Andersson A."/>
            <person name="Bertilsson S."/>
            <person name="Dopson M."/>
        </authorList>
    </citation>
    <scope>NUCLEOTIDE SEQUENCE</scope>
    <source>
        <strain evidence="4">MM415A00110</strain>
        <strain evidence="2">MM415B00359</strain>
        <strain evidence="1">TM448A00090</strain>
        <strain evidence="3">TM448B00221</strain>
    </source>
</reference>
<evidence type="ECO:0000313" key="3">
    <source>
        <dbReference type="EMBL" id="QJH94518.1"/>
    </source>
</evidence>
<organism evidence="1">
    <name type="scientific">viral metagenome</name>
    <dbReference type="NCBI Taxonomy" id="1070528"/>
    <lineage>
        <taxon>unclassified sequences</taxon>
        <taxon>metagenomes</taxon>
        <taxon>organismal metagenomes</taxon>
    </lineage>
</organism>
<dbReference type="EMBL" id="MT145189">
    <property type="protein sequence ID" value="QJI04724.1"/>
    <property type="molecule type" value="Genomic_DNA"/>
</dbReference>
<evidence type="ECO:0000313" key="4">
    <source>
        <dbReference type="EMBL" id="QJI04724.1"/>
    </source>
</evidence>
<dbReference type="EMBL" id="MT141551">
    <property type="protein sequence ID" value="QJA66219.1"/>
    <property type="molecule type" value="Genomic_DNA"/>
</dbReference>
<dbReference type="EMBL" id="MT144601">
    <property type="protein sequence ID" value="QJH94518.1"/>
    <property type="molecule type" value="Genomic_DNA"/>
</dbReference>
<evidence type="ECO:0000313" key="2">
    <source>
        <dbReference type="EMBL" id="QJA66219.1"/>
    </source>
</evidence>
<proteinExistence type="predicted"/>
<sequence>MGIGADIKDIFADVGSAITIIRDSGTVTGEYLDSEINRQITKPFVANYFRNASFQYDTEIIAGDVIQFEVDDTRHLVMSKRAEAFENEVVTWEGTLYLCNVSGELSRPTSTRSAQTYHREETFEPVKSTCHALMTEALYGHDLETDEELGLMGLENHELYIPASVGPQILDRYEGASGEYSMIATIKKRRYENVLVCGLEVDTR</sequence>
<gene>
    <name evidence="4" type="ORF">MM415A00110_0045</name>
    <name evidence="2" type="ORF">MM415B00359_0030</name>
    <name evidence="1" type="ORF">TM448A00090_0032</name>
    <name evidence="3" type="ORF">TM448B00221_0072</name>
</gene>
<accession>A0A6H1ZAI6</accession>
<protein>
    <submittedName>
        <fullName evidence="1">Uncharacterized protein</fullName>
    </submittedName>
</protein>
<dbReference type="EMBL" id="MT143974">
    <property type="protein sequence ID" value="QJA44200.1"/>
    <property type="molecule type" value="Genomic_DNA"/>
</dbReference>
<dbReference type="AlphaFoldDB" id="A0A6H1ZAI6"/>
<name>A0A6H1ZAI6_9ZZZZ</name>